<dbReference type="InterPro" id="IPR037138">
    <property type="entry name" value="His_deacetylse_dom_sf"/>
</dbReference>
<protein>
    <submittedName>
        <fullName evidence="3">Histone deacetylase Hos1p</fullName>
    </submittedName>
</protein>
<dbReference type="SUPFAM" id="SSF52768">
    <property type="entry name" value="Arginase/deacetylase"/>
    <property type="match status" value="1"/>
</dbReference>
<dbReference type="GO" id="GO:0031507">
    <property type="term" value="P:heterochromatin formation"/>
    <property type="evidence" value="ECO:0007669"/>
    <property type="project" value="TreeGrafter"/>
</dbReference>
<dbReference type="PRINTS" id="PR01270">
    <property type="entry name" value="HDASUPER"/>
</dbReference>
<keyword evidence="4" id="KW-1185">Reference proteome</keyword>
<feature type="compositionally biased region" description="Acidic residues" evidence="1">
    <location>
        <begin position="130"/>
        <end position="150"/>
    </location>
</feature>
<dbReference type="OrthoDB" id="73273at2759"/>
<proteinExistence type="predicted"/>
<sequence>MNQRKTRRQVGITSSEYVSKICDLLPSNEGRQSMIYWLIRAYGIDSACEYVIPIERSTPADLKKFHDAKFVDVLLERRPNVDSDAINADELLLGRNLRSFKDSSKTRKSVGSMAIQNIRDAIAQKVFNSDTDDSDPDSDSDSDNDEVGISEDEKRQQRYSSHTLVSALDKYLDTFGLKYDCVVFPFLSDYVQLVAGSTISTANYLIKNSKLKDVETQSVGINWYGGRHHCHKSKAAGFCYVNDIVLGINTLRTFYPRVFYLDLDLHHGDGVETAFKFSSKVVTCSVHRFDVGFYPGSGSKTEKGKYLNIPTKKGLSDKGLENIIKSIIAPILKDFSPSVVVLQLGSDGLALDEHKMWNFTIRGFARNVMTIVDSLTCPIMILGGGGYNNSETAKFCTYMTNSLLNTPVAGFDVDEVENDSIPEHPSLDDYEKDGYKFWTNENTLATKMADENDEEYLKEIENRVIAEWFD</sequence>
<feature type="domain" description="Histone deacetylase" evidence="2">
    <location>
        <begin position="26"/>
        <end position="402"/>
    </location>
</feature>
<dbReference type="Pfam" id="PF00850">
    <property type="entry name" value="Hist_deacetyl"/>
    <property type="match status" value="1"/>
</dbReference>
<evidence type="ECO:0000313" key="4">
    <source>
        <dbReference type="Proteomes" id="UP000837801"/>
    </source>
</evidence>
<dbReference type="Gene3D" id="3.40.800.20">
    <property type="entry name" value="Histone deacetylase domain"/>
    <property type="match status" value="1"/>
</dbReference>
<dbReference type="Proteomes" id="UP000837801">
    <property type="component" value="Unassembled WGS sequence"/>
</dbReference>
<dbReference type="AlphaFoldDB" id="A0A9P0QTF7"/>
<dbReference type="InterPro" id="IPR023801">
    <property type="entry name" value="His_deacetylse_dom"/>
</dbReference>
<reference evidence="3" key="1">
    <citation type="submission" date="2022-03" db="EMBL/GenBank/DDBJ databases">
        <authorList>
            <person name="Legras J.-L."/>
            <person name="Devillers H."/>
            <person name="Grondin C."/>
        </authorList>
    </citation>
    <scope>NUCLEOTIDE SEQUENCE</scope>
    <source>
        <strain evidence="3">CLIB 1423</strain>
    </source>
</reference>
<dbReference type="GO" id="GO:0070210">
    <property type="term" value="C:Rpd3L-Expanded complex"/>
    <property type="evidence" value="ECO:0007669"/>
    <property type="project" value="TreeGrafter"/>
</dbReference>
<evidence type="ECO:0000256" key="1">
    <source>
        <dbReference type="SAM" id="MobiDB-lite"/>
    </source>
</evidence>
<gene>
    <name evidence="3" type="ORF">CLIB1423_14S00606</name>
</gene>
<organism evidence="3 4">
    <name type="scientific">[Candida] railenensis</name>
    <dbReference type="NCBI Taxonomy" id="45579"/>
    <lineage>
        <taxon>Eukaryota</taxon>
        <taxon>Fungi</taxon>
        <taxon>Dikarya</taxon>
        <taxon>Ascomycota</taxon>
        <taxon>Saccharomycotina</taxon>
        <taxon>Pichiomycetes</taxon>
        <taxon>Debaryomycetaceae</taxon>
        <taxon>Kurtzmaniella</taxon>
    </lineage>
</organism>
<comment type="caution">
    <text evidence="3">The sequence shown here is derived from an EMBL/GenBank/DDBJ whole genome shotgun (WGS) entry which is preliminary data.</text>
</comment>
<dbReference type="InterPro" id="IPR000286">
    <property type="entry name" value="HDACs"/>
</dbReference>
<dbReference type="InterPro" id="IPR023696">
    <property type="entry name" value="Ureohydrolase_dom_sf"/>
</dbReference>
<evidence type="ECO:0000259" key="2">
    <source>
        <dbReference type="Pfam" id="PF00850"/>
    </source>
</evidence>
<dbReference type="EMBL" id="CAKXYY010000014">
    <property type="protein sequence ID" value="CAH2354037.1"/>
    <property type="molecule type" value="Genomic_DNA"/>
</dbReference>
<dbReference type="PANTHER" id="PTHR10625">
    <property type="entry name" value="HISTONE DEACETYLASE HDAC1-RELATED"/>
    <property type="match status" value="1"/>
</dbReference>
<feature type="region of interest" description="Disordered" evidence="1">
    <location>
        <begin position="128"/>
        <end position="155"/>
    </location>
</feature>
<dbReference type="PANTHER" id="PTHR10625:SF10">
    <property type="entry name" value="HISTONE DEACETYLASE HDAC1"/>
    <property type="match status" value="1"/>
</dbReference>
<accession>A0A9P0QTF7</accession>
<name>A0A9P0QTF7_9ASCO</name>
<evidence type="ECO:0000313" key="3">
    <source>
        <dbReference type="EMBL" id="CAH2354037.1"/>
    </source>
</evidence>
<dbReference type="GO" id="GO:0004407">
    <property type="term" value="F:histone deacetylase activity"/>
    <property type="evidence" value="ECO:0007669"/>
    <property type="project" value="TreeGrafter"/>
</dbReference>